<dbReference type="EMBL" id="MU858636">
    <property type="protein sequence ID" value="KAK4205913.1"/>
    <property type="molecule type" value="Genomic_DNA"/>
</dbReference>
<gene>
    <name evidence="1" type="ORF">QBC37DRAFT_301848</name>
</gene>
<dbReference type="Proteomes" id="UP001301769">
    <property type="component" value="Unassembled WGS sequence"/>
</dbReference>
<comment type="caution">
    <text evidence="1">The sequence shown here is derived from an EMBL/GenBank/DDBJ whole genome shotgun (WGS) entry which is preliminary data.</text>
</comment>
<protein>
    <submittedName>
        <fullName evidence="1">Uncharacterized protein</fullName>
    </submittedName>
</protein>
<keyword evidence="2" id="KW-1185">Reference proteome</keyword>
<proteinExistence type="predicted"/>
<feature type="non-terminal residue" evidence="1">
    <location>
        <position position="1"/>
    </location>
</feature>
<evidence type="ECO:0000313" key="2">
    <source>
        <dbReference type="Proteomes" id="UP001301769"/>
    </source>
</evidence>
<dbReference type="AlphaFoldDB" id="A0AAN7B021"/>
<name>A0AAN7B021_9PEZI</name>
<organism evidence="1 2">
    <name type="scientific">Rhypophila decipiens</name>
    <dbReference type="NCBI Taxonomy" id="261697"/>
    <lineage>
        <taxon>Eukaryota</taxon>
        <taxon>Fungi</taxon>
        <taxon>Dikarya</taxon>
        <taxon>Ascomycota</taxon>
        <taxon>Pezizomycotina</taxon>
        <taxon>Sordariomycetes</taxon>
        <taxon>Sordariomycetidae</taxon>
        <taxon>Sordariales</taxon>
        <taxon>Naviculisporaceae</taxon>
        <taxon>Rhypophila</taxon>
    </lineage>
</organism>
<reference evidence="1" key="2">
    <citation type="submission" date="2023-05" db="EMBL/GenBank/DDBJ databases">
        <authorList>
            <consortium name="Lawrence Berkeley National Laboratory"/>
            <person name="Steindorff A."/>
            <person name="Hensen N."/>
            <person name="Bonometti L."/>
            <person name="Westerberg I."/>
            <person name="Brannstrom I.O."/>
            <person name="Guillou S."/>
            <person name="Cros-Aarteil S."/>
            <person name="Calhoun S."/>
            <person name="Haridas S."/>
            <person name="Kuo A."/>
            <person name="Mondo S."/>
            <person name="Pangilinan J."/>
            <person name="Riley R."/>
            <person name="Labutti K."/>
            <person name="Andreopoulos B."/>
            <person name="Lipzen A."/>
            <person name="Chen C."/>
            <person name="Yanf M."/>
            <person name="Daum C."/>
            <person name="Ng V."/>
            <person name="Clum A."/>
            <person name="Ohm R."/>
            <person name="Martin F."/>
            <person name="Silar P."/>
            <person name="Natvig D."/>
            <person name="Lalanne C."/>
            <person name="Gautier V."/>
            <person name="Ament-Velasquez S.L."/>
            <person name="Kruys A."/>
            <person name="Hutchinson M.I."/>
            <person name="Powell A.J."/>
            <person name="Barry K."/>
            <person name="Miller A.N."/>
            <person name="Grigoriev I.V."/>
            <person name="Debuchy R."/>
            <person name="Gladieux P."/>
            <person name="Thoren M.H."/>
            <person name="Johannesson H."/>
        </authorList>
    </citation>
    <scope>NUCLEOTIDE SEQUENCE</scope>
    <source>
        <strain evidence="1">PSN293</strain>
    </source>
</reference>
<evidence type="ECO:0000313" key="1">
    <source>
        <dbReference type="EMBL" id="KAK4205913.1"/>
    </source>
</evidence>
<accession>A0AAN7B021</accession>
<sequence>CHHIGVTEYEHLEKAEKEDIMTFLDWTLDTFPKIRKRSTVLEYKRVFFMIYRKSMNCDFDREAASEIHDMM</sequence>
<reference evidence="1" key="1">
    <citation type="journal article" date="2023" name="Mol. Phylogenet. Evol.">
        <title>Genome-scale phylogeny and comparative genomics of the fungal order Sordariales.</title>
        <authorList>
            <person name="Hensen N."/>
            <person name="Bonometti L."/>
            <person name="Westerberg I."/>
            <person name="Brannstrom I.O."/>
            <person name="Guillou S."/>
            <person name="Cros-Aarteil S."/>
            <person name="Calhoun S."/>
            <person name="Haridas S."/>
            <person name="Kuo A."/>
            <person name="Mondo S."/>
            <person name="Pangilinan J."/>
            <person name="Riley R."/>
            <person name="LaButti K."/>
            <person name="Andreopoulos B."/>
            <person name="Lipzen A."/>
            <person name="Chen C."/>
            <person name="Yan M."/>
            <person name="Daum C."/>
            <person name="Ng V."/>
            <person name="Clum A."/>
            <person name="Steindorff A."/>
            <person name="Ohm R.A."/>
            <person name="Martin F."/>
            <person name="Silar P."/>
            <person name="Natvig D.O."/>
            <person name="Lalanne C."/>
            <person name="Gautier V."/>
            <person name="Ament-Velasquez S.L."/>
            <person name="Kruys A."/>
            <person name="Hutchinson M.I."/>
            <person name="Powell A.J."/>
            <person name="Barry K."/>
            <person name="Miller A.N."/>
            <person name="Grigoriev I.V."/>
            <person name="Debuchy R."/>
            <person name="Gladieux P."/>
            <person name="Hiltunen Thoren M."/>
            <person name="Johannesson H."/>
        </authorList>
    </citation>
    <scope>NUCLEOTIDE SEQUENCE</scope>
    <source>
        <strain evidence="1">PSN293</strain>
    </source>
</reference>